<evidence type="ECO:0000313" key="1">
    <source>
        <dbReference type="EMBL" id="KHN72244.1"/>
    </source>
</evidence>
<dbReference type="Proteomes" id="UP000031036">
    <property type="component" value="Unassembled WGS sequence"/>
</dbReference>
<dbReference type="AlphaFoldDB" id="A0A0B2USS6"/>
<dbReference type="OrthoDB" id="5828215at2759"/>
<keyword evidence="2" id="KW-1185">Reference proteome</keyword>
<sequence>MAKEGYEALKLGNISNCQRRQQNENIADPLSGFHPERLQTMERDTSSDGEKQRRRCSAAFIGVAESCDPPHLRHEHNVESVAEIQNKLNVDGVPVEGYRMGVYIPSKRGPVKVVFSNSHDAVRVFRQCYMLKRSPQFSSVYIRTSYTAAIREELFTERKEELYVVRNNQERPALGTNLYEIVDKASGELSEEYCRLLLSKVKITADVPTRFNIGLFRPIIPQIVYFDDVYTAVFRFARKRQIQLRIEVVLKRDSHLTDDILYGRINESHLKEVISLVRRERNWKLRVPKPSQVIDFVRNNYGFLQPNTRTEGTIKPCVLERTADHFTARGEKLNMKFEQSLSASAVTSETEAQIPLDRYSLNEIMDELEKSYARLSAEGAAEFRRRFREVIRTRVKQLDNSRCENVKVDGCCQKHGYSSHA</sequence>
<dbReference type="EMBL" id="JPKZ01003266">
    <property type="protein sequence ID" value="KHN72244.1"/>
    <property type="molecule type" value="Genomic_DNA"/>
</dbReference>
<comment type="caution">
    <text evidence="1">The sequence shown here is derived from an EMBL/GenBank/DDBJ whole genome shotgun (WGS) entry which is preliminary data.</text>
</comment>
<proteinExistence type="predicted"/>
<protein>
    <submittedName>
        <fullName evidence="1">Uncharacterized protein</fullName>
    </submittedName>
</protein>
<evidence type="ECO:0000313" key="2">
    <source>
        <dbReference type="Proteomes" id="UP000031036"/>
    </source>
</evidence>
<organism evidence="1 2">
    <name type="scientific">Toxocara canis</name>
    <name type="common">Canine roundworm</name>
    <dbReference type="NCBI Taxonomy" id="6265"/>
    <lineage>
        <taxon>Eukaryota</taxon>
        <taxon>Metazoa</taxon>
        <taxon>Ecdysozoa</taxon>
        <taxon>Nematoda</taxon>
        <taxon>Chromadorea</taxon>
        <taxon>Rhabditida</taxon>
        <taxon>Spirurina</taxon>
        <taxon>Ascaridomorpha</taxon>
        <taxon>Ascaridoidea</taxon>
        <taxon>Toxocaridae</taxon>
        <taxon>Toxocara</taxon>
    </lineage>
</organism>
<name>A0A0B2USS6_TOXCA</name>
<reference evidence="1 2" key="1">
    <citation type="submission" date="2014-11" db="EMBL/GenBank/DDBJ databases">
        <title>Genetic blueprint of the zoonotic pathogen Toxocara canis.</title>
        <authorList>
            <person name="Zhu X.-Q."/>
            <person name="Korhonen P.K."/>
            <person name="Cai H."/>
            <person name="Young N.D."/>
            <person name="Nejsum P."/>
            <person name="von Samson-Himmelstjerna G."/>
            <person name="Boag P.R."/>
            <person name="Tan P."/>
            <person name="Li Q."/>
            <person name="Min J."/>
            <person name="Yang Y."/>
            <person name="Wang X."/>
            <person name="Fang X."/>
            <person name="Hall R.S."/>
            <person name="Hofmann A."/>
            <person name="Sternberg P.W."/>
            <person name="Jex A.R."/>
            <person name="Gasser R.B."/>
        </authorList>
    </citation>
    <scope>NUCLEOTIDE SEQUENCE [LARGE SCALE GENOMIC DNA]</scope>
    <source>
        <strain evidence="1">PN_DK_2014</strain>
    </source>
</reference>
<gene>
    <name evidence="1" type="ORF">Tcan_12135</name>
</gene>
<accession>A0A0B2USS6</accession>